<sequence>MNVRLIALLIASLGLLWLVQQNHSLSASLAQSRQLTREQNSAITQLKAQLSAATTLADKNQQAQVALRLQLDAASTQAVRREQSITRLLNENDAFRRWYSAELPDAVRRVHQRPACPSAGHCLQQLPAGQPVSDAGKYSAN</sequence>
<comment type="caution">
    <text evidence="2">The sequence shown here is derived from an EMBL/GenBank/DDBJ whole genome shotgun (WGS) entry which is preliminary data.</text>
</comment>
<dbReference type="RefSeq" id="WP_131413583.1">
    <property type="nucleotide sequence ID" value="NZ_SJOP01000031.1"/>
</dbReference>
<keyword evidence="3" id="KW-1185">Reference proteome</keyword>
<evidence type="ECO:0000313" key="2">
    <source>
        <dbReference type="EMBL" id="TCB97765.1"/>
    </source>
</evidence>
<proteinExistence type="predicted"/>
<dbReference type="EMBL" id="SJOP01000031">
    <property type="protein sequence ID" value="TCB97765.1"/>
    <property type="molecule type" value="Genomic_DNA"/>
</dbReference>
<evidence type="ECO:0000313" key="3">
    <source>
        <dbReference type="Proteomes" id="UP000291793"/>
    </source>
</evidence>
<dbReference type="AlphaFoldDB" id="A0A4V6N3B3"/>
<dbReference type="NCBIfam" id="TIGR03495">
    <property type="entry name" value="phage_LysB"/>
    <property type="match status" value="1"/>
</dbReference>
<evidence type="ECO:0000256" key="1">
    <source>
        <dbReference type="SAM" id="MobiDB-lite"/>
    </source>
</evidence>
<gene>
    <name evidence="2" type="ORF">E0L21_22935</name>
</gene>
<protein>
    <submittedName>
        <fullName evidence="2">LysB family phage lysis regulatory protein</fullName>
    </submittedName>
</protein>
<accession>A0A4V6N3B3</accession>
<reference evidence="2 3" key="1">
    <citation type="submission" date="2019-02" db="EMBL/GenBank/DDBJ databases">
        <title>The draft genome of Kosakonia quasisacchari strain WCHKQ120001.</title>
        <authorList>
            <person name="Wang C."/>
            <person name="Feng Y."/>
            <person name="Zong Z."/>
        </authorList>
    </citation>
    <scope>NUCLEOTIDE SEQUENCE [LARGE SCALE GENOMIC DNA]</scope>
    <source>
        <strain evidence="2 3">WCHKQ120001</strain>
    </source>
</reference>
<dbReference type="Proteomes" id="UP000291793">
    <property type="component" value="Unassembled WGS sequence"/>
</dbReference>
<feature type="region of interest" description="Disordered" evidence="1">
    <location>
        <begin position="122"/>
        <end position="141"/>
    </location>
</feature>
<dbReference type="InterPro" id="IPR020000">
    <property type="entry name" value="Phage_P2_LysB"/>
</dbReference>
<name>A0A4V6N3B3_9ENTR</name>
<dbReference type="OrthoDB" id="6604152at2"/>
<organism evidence="2 3">
    <name type="scientific">Kosakonia quasisacchari</name>
    <dbReference type="NCBI Taxonomy" id="2529380"/>
    <lineage>
        <taxon>Bacteria</taxon>
        <taxon>Pseudomonadati</taxon>
        <taxon>Pseudomonadota</taxon>
        <taxon>Gammaproteobacteria</taxon>
        <taxon>Enterobacterales</taxon>
        <taxon>Enterobacteriaceae</taxon>
        <taxon>Kosakonia</taxon>
    </lineage>
</organism>